<organism evidence="1 2">
    <name type="scientific">Candidatus Curtissbacteria bacterium RIFCSPLOWO2_01_FULL_42_50</name>
    <dbReference type="NCBI Taxonomy" id="1797730"/>
    <lineage>
        <taxon>Bacteria</taxon>
        <taxon>Candidatus Curtissiibacteriota</taxon>
    </lineage>
</organism>
<sequence>MESLYREIIEKIISAQSLIIGPYAVELANRVEGLKVADDGKVQELAGDGKKIVEALVLQYQSLFGRVSVHVCREATRGLSGKKTVDLPSNLK</sequence>
<dbReference type="EMBL" id="MFBT01000023">
    <property type="protein sequence ID" value="OGD99119.1"/>
    <property type="molecule type" value="Genomic_DNA"/>
</dbReference>
<evidence type="ECO:0000313" key="1">
    <source>
        <dbReference type="EMBL" id="OGD99119.1"/>
    </source>
</evidence>
<accession>A0A1F5H4Y0</accession>
<dbReference type="Proteomes" id="UP000177039">
    <property type="component" value="Unassembled WGS sequence"/>
</dbReference>
<protein>
    <submittedName>
        <fullName evidence="1">Uncharacterized protein</fullName>
    </submittedName>
</protein>
<evidence type="ECO:0000313" key="2">
    <source>
        <dbReference type="Proteomes" id="UP000177039"/>
    </source>
</evidence>
<proteinExistence type="predicted"/>
<name>A0A1F5H4Y0_9BACT</name>
<gene>
    <name evidence="1" type="ORF">A3B54_02800</name>
</gene>
<reference evidence="1 2" key="1">
    <citation type="journal article" date="2016" name="Nat. Commun.">
        <title>Thousands of microbial genomes shed light on interconnected biogeochemical processes in an aquifer system.</title>
        <authorList>
            <person name="Anantharaman K."/>
            <person name="Brown C.T."/>
            <person name="Hug L.A."/>
            <person name="Sharon I."/>
            <person name="Castelle C.J."/>
            <person name="Probst A.J."/>
            <person name="Thomas B.C."/>
            <person name="Singh A."/>
            <person name="Wilkins M.J."/>
            <person name="Karaoz U."/>
            <person name="Brodie E.L."/>
            <person name="Williams K.H."/>
            <person name="Hubbard S.S."/>
            <person name="Banfield J.F."/>
        </authorList>
    </citation>
    <scope>NUCLEOTIDE SEQUENCE [LARGE SCALE GENOMIC DNA]</scope>
</reference>
<dbReference type="AlphaFoldDB" id="A0A1F5H4Y0"/>
<comment type="caution">
    <text evidence="1">The sequence shown here is derived from an EMBL/GenBank/DDBJ whole genome shotgun (WGS) entry which is preliminary data.</text>
</comment>